<accession>A0A3N0ECQ1</accession>
<keyword evidence="7" id="KW-1185">Reference proteome</keyword>
<keyword evidence="2 3" id="KW-0119">Carbohydrate metabolism</keyword>
<dbReference type="PANTHER" id="PTHR10088:SF4">
    <property type="entry name" value="GLUCOKINASE REGULATORY PROTEIN"/>
    <property type="match status" value="1"/>
</dbReference>
<dbReference type="Pfam" id="PF22645">
    <property type="entry name" value="GKRP_SIS_N"/>
    <property type="match status" value="1"/>
</dbReference>
<dbReference type="GO" id="GO:0046348">
    <property type="term" value="P:amino sugar catabolic process"/>
    <property type="evidence" value="ECO:0007669"/>
    <property type="project" value="InterPro"/>
</dbReference>
<evidence type="ECO:0000313" key="7">
    <source>
        <dbReference type="Proteomes" id="UP000269198"/>
    </source>
</evidence>
<dbReference type="GO" id="GO:0097173">
    <property type="term" value="P:N-acetylmuramic acid catabolic process"/>
    <property type="evidence" value="ECO:0007669"/>
    <property type="project" value="UniProtKB-UniPathway"/>
</dbReference>
<dbReference type="AlphaFoldDB" id="A0A3N0ECQ1"/>
<feature type="active site" description="Proton donor" evidence="3">
    <location>
        <position position="104"/>
    </location>
</feature>
<comment type="pathway">
    <text evidence="3">Amino-sugar metabolism; N-acetylmuramate degradation.</text>
</comment>
<protein>
    <recommendedName>
        <fullName evidence="3">N-acetylmuramic acid 6-phosphate etherase</fullName>
        <shortName evidence="3">MurNAc-6-P etherase</shortName>
        <ecNumber evidence="3">4.2.1.126</ecNumber>
    </recommendedName>
    <alternativeName>
        <fullName evidence="3">N-acetylmuramic acid 6-phosphate hydrolase</fullName>
    </alternativeName>
    <alternativeName>
        <fullName evidence="3">N-acetylmuramic acid 6-phosphate lyase</fullName>
    </alternativeName>
</protein>
<comment type="catalytic activity">
    <reaction evidence="3">
        <text>N-acetyl-D-muramate 6-phosphate + H2O = N-acetyl-D-glucosamine 6-phosphate + (R)-lactate</text>
        <dbReference type="Rhea" id="RHEA:26410"/>
        <dbReference type="ChEBI" id="CHEBI:15377"/>
        <dbReference type="ChEBI" id="CHEBI:16004"/>
        <dbReference type="ChEBI" id="CHEBI:57513"/>
        <dbReference type="ChEBI" id="CHEBI:58722"/>
        <dbReference type="EC" id="4.2.1.126"/>
    </reaction>
</comment>
<feature type="region of interest" description="Disordered" evidence="4">
    <location>
        <begin position="1"/>
        <end position="35"/>
    </location>
</feature>
<dbReference type="GO" id="GO:0097367">
    <property type="term" value="F:carbohydrate derivative binding"/>
    <property type="evidence" value="ECO:0007669"/>
    <property type="project" value="InterPro"/>
</dbReference>
<proteinExistence type="inferred from homology"/>
<dbReference type="GO" id="GO:0009254">
    <property type="term" value="P:peptidoglycan turnover"/>
    <property type="evidence" value="ECO:0007669"/>
    <property type="project" value="TreeGrafter"/>
</dbReference>
<evidence type="ECO:0000259" key="5">
    <source>
        <dbReference type="PROSITE" id="PS51464"/>
    </source>
</evidence>
<organism evidence="6 7">
    <name type="scientific">Halostreptopolyspora alba</name>
    <dbReference type="NCBI Taxonomy" id="2487137"/>
    <lineage>
        <taxon>Bacteria</taxon>
        <taxon>Bacillati</taxon>
        <taxon>Actinomycetota</taxon>
        <taxon>Actinomycetes</taxon>
        <taxon>Streptosporangiales</taxon>
        <taxon>Nocardiopsidaceae</taxon>
        <taxon>Halostreptopolyspora</taxon>
    </lineage>
</organism>
<dbReference type="CDD" id="cd05007">
    <property type="entry name" value="SIS_Etherase"/>
    <property type="match status" value="1"/>
</dbReference>
<dbReference type="HAMAP" id="MF_00068">
    <property type="entry name" value="MurQ"/>
    <property type="match status" value="1"/>
</dbReference>
<comment type="function">
    <text evidence="3">Specifically catalyzes the cleavage of the D-lactyl ether substituent of MurNAc 6-phosphate, producing GlcNAc 6-phosphate and D-lactate.</text>
</comment>
<dbReference type="UniPathway" id="UPA00342"/>
<reference evidence="6 7" key="1">
    <citation type="submission" date="2018-11" db="EMBL/GenBank/DDBJ databases">
        <title>The genome draft of YIM 96095.</title>
        <authorList>
            <person name="Tang S.-K."/>
            <person name="Chunyu W.-X."/>
            <person name="Feng Y.-Z."/>
        </authorList>
    </citation>
    <scope>NUCLEOTIDE SEQUENCE [LARGE SCALE GENOMIC DNA]</scope>
    <source>
        <strain evidence="6 7">YIM 96095</strain>
    </source>
</reference>
<dbReference type="RefSeq" id="WP_123200806.1">
    <property type="nucleotide sequence ID" value="NZ_RJMB01000006.1"/>
</dbReference>
<dbReference type="PROSITE" id="PS01272">
    <property type="entry name" value="GCKR"/>
    <property type="match status" value="1"/>
</dbReference>
<dbReference type="InterPro" id="IPR046348">
    <property type="entry name" value="SIS_dom_sf"/>
</dbReference>
<dbReference type="Proteomes" id="UP000269198">
    <property type="component" value="Unassembled WGS sequence"/>
</dbReference>
<dbReference type="EC" id="4.2.1.126" evidence="3"/>
<sequence length="323" mass="33071">MQPDRDSTAASNADGSSPAPSVEIVRSPTEGRNSGTYDIDLLPTLDVLREINAEDTTVPNAVAKVLPDLARAVDLGVDTLREGGRVHYFGAGTSGRIATMDAAELPPTFGIEAARVLSHHAGGESALGQAVEGIEDSPDLGRTEASSVTSADLAVCLAASGRTPYVAGALRRSREMGARTVLISANPAAPLASEADVHVGMDTGAEVIAGSTRMKAGTAQKLALNAFSTAVMVRLGYTYSNLMVGMNATNAKLRGRMVTILTEATGCPEETCAEALTAAEGDTRVALVSLLSGVGGTRASQELAASGGHVREALRRIGTTGTP</sequence>
<comment type="caution">
    <text evidence="6">The sequence shown here is derived from an EMBL/GenBank/DDBJ whole genome shotgun (WGS) entry which is preliminary data.</text>
</comment>
<keyword evidence="1 3" id="KW-0456">Lyase</keyword>
<evidence type="ECO:0000256" key="4">
    <source>
        <dbReference type="SAM" id="MobiDB-lite"/>
    </source>
</evidence>
<dbReference type="OrthoDB" id="9813395at2"/>
<dbReference type="PROSITE" id="PS51464">
    <property type="entry name" value="SIS"/>
    <property type="match status" value="1"/>
</dbReference>
<dbReference type="Gene3D" id="1.10.8.1080">
    <property type="match status" value="1"/>
</dbReference>
<dbReference type="EMBL" id="RJMB01000006">
    <property type="protein sequence ID" value="RNL85549.1"/>
    <property type="molecule type" value="Genomic_DNA"/>
</dbReference>
<dbReference type="SUPFAM" id="SSF53697">
    <property type="entry name" value="SIS domain"/>
    <property type="match status" value="1"/>
</dbReference>
<name>A0A3N0ECQ1_9ACTN</name>
<dbReference type="Gene3D" id="3.40.50.10490">
    <property type="entry name" value="Glucose-6-phosphate isomerase like protein, domain 1"/>
    <property type="match status" value="1"/>
</dbReference>
<comment type="similarity">
    <text evidence="3">Belongs to the GCKR-like family. MurNAc-6-P etherase subfamily.</text>
</comment>
<dbReference type="GO" id="GO:0016835">
    <property type="term" value="F:carbon-oxygen lyase activity"/>
    <property type="evidence" value="ECO:0007669"/>
    <property type="project" value="UniProtKB-UniRule"/>
</dbReference>
<dbReference type="InterPro" id="IPR005488">
    <property type="entry name" value="Etherase_MurQ"/>
</dbReference>
<dbReference type="InterPro" id="IPR001347">
    <property type="entry name" value="SIS_dom"/>
</dbReference>
<feature type="compositionally biased region" description="Polar residues" evidence="4">
    <location>
        <begin position="8"/>
        <end position="19"/>
    </location>
</feature>
<dbReference type="PANTHER" id="PTHR10088">
    <property type="entry name" value="GLUCOKINASE REGULATORY PROTEIN"/>
    <property type="match status" value="1"/>
</dbReference>
<comment type="subunit">
    <text evidence="3">Homodimer.</text>
</comment>
<dbReference type="NCBIfam" id="NF003915">
    <property type="entry name" value="PRK05441.1"/>
    <property type="match status" value="1"/>
</dbReference>
<gene>
    <name evidence="3" type="primary">murQ</name>
    <name evidence="6" type="ORF">EFW17_08735</name>
</gene>
<feature type="active site" evidence="3">
    <location>
        <position position="135"/>
    </location>
</feature>
<dbReference type="GO" id="GO:0016803">
    <property type="term" value="F:ether hydrolase activity"/>
    <property type="evidence" value="ECO:0007669"/>
    <property type="project" value="TreeGrafter"/>
</dbReference>
<evidence type="ECO:0000256" key="1">
    <source>
        <dbReference type="ARBA" id="ARBA00023239"/>
    </source>
</evidence>
<dbReference type="InterPro" id="IPR005486">
    <property type="entry name" value="Glucokinase_regulatory_CS"/>
</dbReference>
<dbReference type="InterPro" id="IPR040190">
    <property type="entry name" value="MURQ/GCKR"/>
</dbReference>
<dbReference type="NCBIfam" id="NF009222">
    <property type="entry name" value="PRK12570.1"/>
    <property type="match status" value="1"/>
</dbReference>
<comment type="miscellaneous">
    <text evidence="3">A lyase-type mechanism (elimination/hydration) is suggested for the cleavage of the lactyl ether bond of MurNAc 6-phosphate, with the formation of an alpha,beta-unsaturated aldehyde intermediate with (E)-stereochemistry, followed by the syn addition of water to give product.</text>
</comment>
<evidence type="ECO:0000256" key="3">
    <source>
        <dbReference type="HAMAP-Rule" id="MF_00068"/>
    </source>
</evidence>
<evidence type="ECO:0000256" key="2">
    <source>
        <dbReference type="ARBA" id="ARBA00023277"/>
    </source>
</evidence>
<evidence type="ECO:0000313" key="6">
    <source>
        <dbReference type="EMBL" id="RNL85549.1"/>
    </source>
</evidence>
<feature type="domain" description="SIS" evidence="5">
    <location>
        <begin position="76"/>
        <end position="237"/>
    </location>
</feature>